<proteinExistence type="predicted"/>
<reference evidence="2" key="1">
    <citation type="submission" date="2022-07" db="EMBL/GenBank/DDBJ databases">
        <title>Chromosome-level genome of Muraenolepis orangiensis.</title>
        <authorList>
            <person name="Kim J."/>
        </authorList>
    </citation>
    <scope>NUCLEOTIDE SEQUENCE</scope>
    <source>
        <strain evidence="2">KU_S4_2022</strain>
        <tissue evidence="2">Muscle</tissue>
    </source>
</reference>
<dbReference type="Proteomes" id="UP001148018">
    <property type="component" value="Unassembled WGS sequence"/>
</dbReference>
<evidence type="ECO:0000313" key="3">
    <source>
        <dbReference type="Proteomes" id="UP001148018"/>
    </source>
</evidence>
<evidence type="ECO:0000256" key="1">
    <source>
        <dbReference type="SAM" id="MobiDB-lite"/>
    </source>
</evidence>
<feature type="region of interest" description="Disordered" evidence="1">
    <location>
        <begin position="1"/>
        <end position="30"/>
    </location>
</feature>
<dbReference type="AlphaFoldDB" id="A0A9Q0DEM3"/>
<comment type="caution">
    <text evidence="2">The sequence shown here is derived from an EMBL/GenBank/DDBJ whole genome shotgun (WGS) entry which is preliminary data.</text>
</comment>
<evidence type="ECO:0000313" key="2">
    <source>
        <dbReference type="EMBL" id="KAJ3587009.1"/>
    </source>
</evidence>
<accession>A0A9Q0DEM3</accession>
<dbReference type="EMBL" id="JANIIK010000117">
    <property type="protein sequence ID" value="KAJ3587009.1"/>
    <property type="molecule type" value="Genomic_DNA"/>
</dbReference>
<name>A0A9Q0DEM3_9TELE</name>
<organism evidence="2 3">
    <name type="scientific">Muraenolepis orangiensis</name>
    <name type="common">Patagonian moray cod</name>
    <dbReference type="NCBI Taxonomy" id="630683"/>
    <lineage>
        <taxon>Eukaryota</taxon>
        <taxon>Metazoa</taxon>
        <taxon>Chordata</taxon>
        <taxon>Craniata</taxon>
        <taxon>Vertebrata</taxon>
        <taxon>Euteleostomi</taxon>
        <taxon>Actinopterygii</taxon>
        <taxon>Neopterygii</taxon>
        <taxon>Teleostei</taxon>
        <taxon>Neoteleostei</taxon>
        <taxon>Acanthomorphata</taxon>
        <taxon>Zeiogadaria</taxon>
        <taxon>Gadariae</taxon>
        <taxon>Gadiformes</taxon>
        <taxon>Muraenolepidoidei</taxon>
        <taxon>Muraenolepididae</taxon>
        <taxon>Muraenolepis</taxon>
    </lineage>
</organism>
<gene>
    <name evidence="2" type="ORF">NHX12_013400</name>
</gene>
<keyword evidence="3" id="KW-1185">Reference proteome</keyword>
<protein>
    <submittedName>
        <fullName evidence="2">Uncharacterized protein</fullName>
    </submittedName>
</protein>
<sequence length="92" mass="10012">MRPEHGRKDCGRKEASSLESHTTKENADEGSRRWLPYSCFRTACGAASTLSRVSMETGARSKGQVGEYQTTAVSDLTANTTKSFSCGLFLKS</sequence>